<feature type="compositionally biased region" description="Basic and acidic residues" evidence="5">
    <location>
        <begin position="306"/>
        <end position="316"/>
    </location>
</feature>
<comment type="subcellular location">
    <subcellularLocation>
        <location evidence="1">Cytoplasmic vesicle</location>
    </subcellularLocation>
    <subcellularLocation>
        <location evidence="2">Golgi apparatus</location>
    </subcellularLocation>
</comment>
<feature type="compositionally biased region" description="Polar residues" evidence="5">
    <location>
        <begin position="320"/>
        <end position="345"/>
    </location>
</feature>
<comment type="caution">
    <text evidence="7">The sequence shown here is derived from an EMBL/GenBank/DDBJ whole genome shotgun (WGS) entry which is preliminary data.</text>
</comment>
<feature type="region of interest" description="Disordered" evidence="5">
    <location>
        <begin position="281"/>
        <end position="345"/>
    </location>
</feature>
<dbReference type="GO" id="GO:0035091">
    <property type="term" value="F:phosphatidylinositol binding"/>
    <property type="evidence" value="ECO:0007669"/>
    <property type="project" value="InterPro"/>
</dbReference>
<dbReference type="SUPFAM" id="SSF48371">
    <property type="entry name" value="ARM repeat"/>
    <property type="match status" value="1"/>
</dbReference>
<dbReference type="SMART" id="SM00288">
    <property type="entry name" value="VHS"/>
    <property type="match status" value="1"/>
</dbReference>
<dbReference type="InterPro" id="IPR039273">
    <property type="entry name" value="TEPSIN"/>
</dbReference>
<keyword evidence="4" id="KW-0968">Cytoplasmic vesicle</keyword>
<organism evidence="7">
    <name type="scientific">Salvia splendens</name>
    <name type="common">Scarlet sage</name>
    <dbReference type="NCBI Taxonomy" id="180675"/>
    <lineage>
        <taxon>Eukaryota</taxon>
        <taxon>Viridiplantae</taxon>
        <taxon>Streptophyta</taxon>
        <taxon>Embryophyta</taxon>
        <taxon>Tracheophyta</taxon>
        <taxon>Spermatophyta</taxon>
        <taxon>Magnoliopsida</taxon>
        <taxon>eudicotyledons</taxon>
        <taxon>Gunneridae</taxon>
        <taxon>Pentapetalae</taxon>
        <taxon>asterids</taxon>
        <taxon>lamiids</taxon>
        <taxon>Lamiales</taxon>
        <taxon>Lamiaceae</taxon>
        <taxon>Nepetoideae</taxon>
        <taxon>Mentheae</taxon>
        <taxon>Salviinae</taxon>
        <taxon>Salvia</taxon>
        <taxon>Salvia subgen. Calosphace</taxon>
        <taxon>core Calosphace</taxon>
    </lineage>
</organism>
<dbReference type="InterPro" id="IPR016024">
    <property type="entry name" value="ARM-type_fold"/>
</dbReference>
<feature type="compositionally biased region" description="Basic and acidic residues" evidence="5">
    <location>
        <begin position="502"/>
        <end position="518"/>
    </location>
</feature>
<feature type="compositionally biased region" description="Basic residues" evidence="5">
    <location>
        <begin position="108"/>
        <end position="119"/>
    </location>
</feature>
<keyword evidence="3" id="KW-0333">Golgi apparatus</keyword>
<proteinExistence type="predicted"/>
<dbReference type="Gene3D" id="1.25.40.90">
    <property type="match status" value="2"/>
</dbReference>
<feature type="region of interest" description="Disordered" evidence="5">
    <location>
        <begin position="625"/>
        <end position="645"/>
    </location>
</feature>
<dbReference type="PANTHER" id="PTHR21514">
    <property type="entry name" value="AP-4 COMPLEX ACCESSORY SUBUNIT TEPSIN"/>
    <property type="match status" value="1"/>
</dbReference>
<accession>A0A8X8WNS6</accession>
<dbReference type="InterPro" id="IPR035802">
    <property type="entry name" value="ENTH/VHS_tepsin"/>
</dbReference>
<evidence type="ECO:0000256" key="5">
    <source>
        <dbReference type="SAM" id="MobiDB-lite"/>
    </source>
</evidence>
<feature type="compositionally biased region" description="Acidic residues" evidence="5">
    <location>
        <begin position="122"/>
        <end position="157"/>
    </location>
</feature>
<dbReference type="AlphaFoldDB" id="A0A8X8WNS6"/>
<gene>
    <name evidence="7" type="ORF">SASPL_143511</name>
</gene>
<dbReference type="GO" id="GO:0031410">
    <property type="term" value="C:cytoplasmic vesicle"/>
    <property type="evidence" value="ECO:0007669"/>
    <property type="project" value="UniProtKB-SubCell"/>
</dbReference>
<evidence type="ECO:0000313" key="7">
    <source>
        <dbReference type="EMBL" id="KAG6397344.1"/>
    </source>
</evidence>
<dbReference type="EMBL" id="PNBA02000016">
    <property type="protein sequence ID" value="KAG6397344.1"/>
    <property type="molecule type" value="Genomic_DNA"/>
</dbReference>
<dbReference type="PANTHER" id="PTHR21514:SF0">
    <property type="entry name" value="AP-4 COMPLEX ACCESSORY SUBUNIT TEPSIN"/>
    <property type="match status" value="1"/>
</dbReference>
<dbReference type="GO" id="GO:0032588">
    <property type="term" value="C:trans-Golgi network membrane"/>
    <property type="evidence" value="ECO:0007669"/>
    <property type="project" value="TreeGrafter"/>
</dbReference>
<evidence type="ECO:0000256" key="2">
    <source>
        <dbReference type="ARBA" id="ARBA00004555"/>
    </source>
</evidence>
<dbReference type="GO" id="GO:0043130">
    <property type="term" value="F:ubiquitin binding"/>
    <property type="evidence" value="ECO:0007669"/>
    <property type="project" value="InterPro"/>
</dbReference>
<sequence>MEQSRRAVESYWRSRMVDDATSDEDKVTPVYKLEEICDLLRSSHPSIVKEVSQFILKRLDHKSPIVKQKVSGVGEPRTYTRSKKRKESSTSSSSCLRVSKKKEPIIPRKGKGKGKRKRLALVDEESEEEEFEDSVSGDQEDEAMEDEDEMDADDSDDDELEDYALRIIKYAVGKSGAEFRREMQRNSVAVRQLIHYRGQPDPLKGDALNKAVRETAQETLSALFTSDESKAAPTESKLGSRIQGFGNTNYELPSEEKKSFMNEIVDLGSATIKHGLSSLAQSPSLRTNNETGSYRSPTLHRSLGQESDHSKRHEAVDYNAHTQNSSRFSKNAGSGNWGQDFSTSEADTTNRVYESTYSKKTREEKLLETIVTSGGVRLQPTRDALHGFLIDASKLDALSLAHAIETKLKLPMWQVRMKAICVLEALLRKKDDGNFYVISSYFSDNSNAVIQCSESPQASLREKANKVLSLLSGEKGGGENNQVERLAKTPQPSTIPDLLDTSDSHDLMGVEDSQKAETEPSTSTAGPSTAPLINDLLGDSFGGGDSTNGQKVDDDPFADVSFHTSLDKGHENDFFSGMAINKSEIKDAHVAASRTESEPFDFFNSRSQELENAGKDFNDLMGDLSIHGNEPFKKQNGSSTEKSPEHILSASSIPQENNVHNIILNRESASQAAVVSAAPMFPMGAMGYNFPPGLMFNPALASHAMNNVSMENLFAQPQFLAAMSNFQQLGHLQSSAGFSAAGSVVGNSSAFPDVFNSTIAAQPPTSLMNDSKREDTRAFDFISLRDLLDLLEDHLAAARDPKHVN</sequence>
<dbReference type="InterPro" id="IPR002014">
    <property type="entry name" value="VHS_dom"/>
</dbReference>
<feature type="domain" description="VHS" evidence="6">
    <location>
        <begin position="13"/>
        <end position="242"/>
    </location>
</feature>
<evidence type="ECO:0000313" key="8">
    <source>
        <dbReference type="Proteomes" id="UP000298416"/>
    </source>
</evidence>
<keyword evidence="8" id="KW-1185">Reference proteome</keyword>
<feature type="region of interest" description="Disordered" evidence="5">
    <location>
        <begin position="67"/>
        <end position="157"/>
    </location>
</feature>
<name>A0A8X8WNS6_SALSN</name>
<dbReference type="Proteomes" id="UP000298416">
    <property type="component" value="Unassembled WGS sequence"/>
</dbReference>
<reference evidence="7" key="1">
    <citation type="submission" date="2018-01" db="EMBL/GenBank/DDBJ databases">
        <authorList>
            <person name="Mao J.F."/>
        </authorList>
    </citation>
    <scope>NUCLEOTIDE SEQUENCE</scope>
    <source>
        <strain evidence="7">Huo1</strain>
        <tissue evidence="7">Leaf</tissue>
    </source>
</reference>
<protein>
    <recommendedName>
        <fullName evidence="6">VHS domain-containing protein</fullName>
    </recommendedName>
</protein>
<evidence type="ECO:0000256" key="4">
    <source>
        <dbReference type="ARBA" id="ARBA00023329"/>
    </source>
</evidence>
<evidence type="ECO:0000256" key="1">
    <source>
        <dbReference type="ARBA" id="ARBA00004541"/>
    </source>
</evidence>
<evidence type="ECO:0000256" key="3">
    <source>
        <dbReference type="ARBA" id="ARBA00023034"/>
    </source>
</evidence>
<reference evidence="7" key="2">
    <citation type="submission" date="2020-08" db="EMBL/GenBank/DDBJ databases">
        <title>Plant Genome Project.</title>
        <authorList>
            <person name="Zhang R.-G."/>
        </authorList>
    </citation>
    <scope>NUCLEOTIDE SEQUENCE</scope>
    <source>
        <strain evidence="7">Huo1</strain>
        <tissue evidence="7">Leaf</tissue>
    </source>
</reference>
<feature type="compositionally biased region" description="Polar residues" evidence="5">
    <location>
        <begin position="281"/>
        <end position="296"/>
    </location>
</feature>
<dbReference type="InterPro" id="IPR008942">
    <property type="entry name" value="ENTH_VHS"/>
</dbReference>
<dbReference type="CDD" id="cd03572">
    <property type="entry name" value="ENTH_like_Tepsin"/>
    <property type="match status" value="1"/>
</dbReference>
<feature type="region of interest" description="Disordered" evidence="5">
    <location>
        <begin position="472"/>
        <end position="552"/>
    </location>
</feature>
<evidence type="ECO:0000259" key="6">
    <source>
        <dbReference type="SMART" id="SM00288"/>
    </source>
</evidence>